<dbReference type="PANTHER" id="PTHR11079">
    <property type="entry name" value="CYTOSINE DEAMINASE FAMILY MEMBER"/>
    <property type="match status" value="1"/>
</dbReference>
<keyword evidence="5 8" id="KW-0378">Hydrolase</keyword>
<gene>
    <name evidence="8 10" type="primary">tadA</name>
    <name evidence="10" type="ORF">BUANCORI2928_202</name>
</gene>
<feature type="binding site" evidence="8">
    <location>
        <position position="84"/>
    </location>
    <ligand>
        <name>Zn(2+)</name>
        <dbReference type="ChEBI" id="CHEBI:29105"/>
        <note>catalytic</note>
    </ligand>
</feature>
<accession>A0AAT9IG80</accession>
<feature type="active site" description="Proton donor" evidence="8">
    <location>
        <position position="56"/>
    </location>
</feature>
<dbReference type="AlphaFoldDB" id="A0AAT9IG80"/>
<dbReference type="GO" id="GO:0002100">
    <property type="term" value="P:tRNA wobble adenosine to inosine editing"/>
    <property type="evidence" value="ECO:0007669"/>
    <property type="project" value="UniProtKB-UniRule"/>
</dbReference>
<feature type="domain" description="CMP/dCMP-type deaminase" evidence="9">
    <location>
        <begin position="3"/>
        <end position="115"/>
    </location>
</feature>
<reference evidence="10" key="1">
    <citation type="submission" date="2024-06" db="EMBL/GenBank/DDBJ databases">
        <authorList>
            <person name="Manzano-Marin A."/>
            <person name="Manzano-Marin A."/>
            <person name="Alejandro Manzano Marin A."/>
        </authorList>
    </citation>
    <scope>NUCLEOTIDE SEQUENCE</scope>
    <source>
        <strain evidence="10">Ancorni-2928</strain>
    </source>
</reference>
<evidence type="ECO:0000256" key="2">
    <source>
        <dbReference type="ARBA" id="ARBA00011738"/>
    </source>
</evidence>
<comment type="similarity">
    <text evidence="1">Belongs to the cytidine and deoxycytidylate deaminase family. ADAT2 subfamily.</text>
</comment>
<dbReference type="EC" id="3.5.4.33" evidence="8"/>
<comment type="subunit">
    <text evidence="2 8">Homodimer.</text>
</comment>
<proteinExistence type="inferred from homology"/>
<dbReference type="HAMAP" id="MF_00972">
    <property type="entry name" value="tRNA_aden_deaminase"/>
    <property type="match status" value="1"/>
</dbReference>
<dbReference type="PANTHER" id="PTHR11079:SF202">
    <property type="entry name" value="TRNA-SPECIFIC ADENOSINE DEAMINASE"/>
    <property type="match status" value="1"/>
</dbReference>
<dbReference type="NCBIfam" id="NF008113">
    <property type="entry name" value="PRK10860.1"/>
    <property type="match status" value="1"/>
</dbReference>
<dbReference type="InterPro" id="IPR016193">
    <property type="entry name" value="Cytidine_deaminase-like"/>
</dbReference>
<evidence type="ECO:0000256" key="3">
    <source>
        <dbReference type="ARBA" id="ARBA00022694"/>
    </source>
</evidence>
<dbReference type="GO" id="GO:0008270">
    <property type="term" value="F:zinc ion binding"/>
    <property type="evidence" value="ECO:0007669"/>
    <property type="project" value="UniProtKB-UniRule"/>
</dbReference>
<protein>
    <recommendedName>
        <fullName evidence="8">tRNA-specific adenosine deaminase</fullName>
        <ecNumber evidence="8">3.5.4.33</ecNumber>
    </recommendedName>
</protein>
<evidence type="ECO:0000256" key="7">
    <source>
        <dbReference type="ARBA" id="ARBA00048045"/>
    </source>
</evidence>
<keyword evidence="3 8" id="KW-0819">tRNA processing</keyword>
<dbReference type="RefSeq" id="WP_367681167.1">
    <property type="nucleotide sequence ID" value="NZ_OZ060371.1"/>
</dbReference>
<dbReference type="InterPro" id="IPR016192">
    <property type="entry name" value="APOBEC/CMP_deaminase_Zn-bd"/>
</dbReference>
<dbReference type="PROSITE" id="PS51747">
    <property type="entry name" value="CYT_DCMP_DEAMINASES_2"/>
    <property type="match status" value="1"/>
</dbReference>
<dbReference type="CDD" id="cd01285">
    <property type="entry name" value="nucleoside_deaminase"/>
    <property type="match status" value="1"/>
</dbReference>
<dbReference type="EMBL" id="OZ060371">
    <property type="protein sequence ID" value="CAL4042861.1"/>
    <property type="molecule type" value="Genomic_DNA"/>
</dbReference>
<dbReference type="InterPro" id="IPR002125">
    <property type="entry name" value="CMP_dCMP_dom"/>
</dbReference>
<dbReference type="SUPFAM" id="SSF53927">
    <property type="entry name" value="Cytidine deaminase-like"/>
    <property type="match status" value="1"/>
</dbReference>
<dbReference type="InterPro" id="IPR058535">
    <property type="entry name" value="MafB19-deam"/>
</dbReference>
<evidence type="ECO:0000256" key="5">
    <source>
        <dbReference type="ARBA" id="ARBA00022801"/>
    </source>
</evidence>
<feature type="binding site" evidence="8">
    <location>
        <position position="54"/>
    </location>
    <ligand>
        <name>Zn(2+)</name>
        <dbReference type="ChEBI" id="CHEBI:29105"/>
        <note>catalytic</note>
    </ligand>
</feature>
<dbReference type="GO" id="GO:0052717">
    <property type="term" value="F:tRNA-specific adenosine-34 deaminase activity"/>
    <property type="evidence" value="ECO:0007669"/>
    <property type="project" value="UniProtKB-UniRule"/>
</dbReference>
<evidence type="ECO:0000256" key="6">
    <source>
        <dbReference type="ARBA" id="ARBA00022833"/>
    </source>
</evidence>
<dbReference type="InterPro" id="IPR028883">
    <property type="entry name" value="tRNA_aden_deaminase"/>
</dbReference>
<keyword evidence="4 8" id="KW-0479">Metal-binding</keyword>
<comment type="catalytic activity">
    <reaction evidence="7 8">
        <text>adenosine(34) in tRNA + H2O + H(+) = inosine(34) in tRNA + NH4(+)</text>
        <dbReference type="Rhea" id="RHEA:43168"/>
        <dbReference type="Rhea" id="RHEA-COMP:10373"/>
        <dbReference type="Rhea" id="RHEA-COMP:10374"/>
        <dbReference type="ChEBI" id="CHEBI:15377"/>
        <dbReference type="ChEBI" id="CHEBI:15378"/>
        <dbReference type="ChEBI" id="CHEBI:28938"/>
        <dbReference type="ChEBI" id="CHEBI:74411"/>
        <dbReference type="ChEBI" id="CHEBI:82852"/>
        <dbReference type="EC" id="3.5.4.33"/>
    </reaction>
</comment>
<evidence type="ECO:0000256" key="8">
    <source>
        <dbReference type="HAMAP-Rule" id="MF_00972"/>
    </source>
</evidence>
<dbReference type="PROSITE" id="PS00903">
    <property type="entry name" value="CYT_DCMP_DEAMINASES_1"/>
    <property type="match status" value="1"/>
</dbReference>
<keyword evidence="6 8" id="KW-0862">Zinc</keyword>
<organism evidence="10">
    <name type="scientific">Buchnera aphidicola</name>
    <name type="common">Anoecia corni</name>
    <dbReference type="NCBI Taxonomy" id="2994477"/>
    <lineage>
        <taxon>Bacteria</taxon>
        <taxon>Pseudomonadati</taxon>
        <taxon>Pseudomonadota</taxon>
        <taxon>Gammaproteobacteria</taxon>
        <taxon>Enterobacterales</taxon>
        <taxon>Erwiniaceae</taxon>
        <taxon>Buchnera</taxon>
    </lineage>
</organism>
<evidence type="ECO:0000259" key="9">
    <source>
        <dbReference type="PROSITE" id="PS51747"/>
    </source>
</evidence>
<name>A0AAT9IG80_9GAMM</name>
<dbReference type="Gene3D" id="3.40.140.10">
    <property type="entry name" value="Cytidine Deaminase, domain 2"/>
    <property type="match status" value="1"/>
</dbReference>
<feature type="binding site" evidence="8">
    <location>
        <position position="87"/>
    </location>
    <ligand>
        <name>Zn(2+)</name>
        <dbReference type="ChEBI" id="CHEBI:29105"/>
        <note>catalytic</note>
    </ligand>
</feature>
<sequence length="151" mass="17268">MFDFDYVWMKYAIKLAKLAEKNGEVPVGAVLVLNKTMIGSGYNKSICNYDPTSHAEILALREGGKKIRNYRLLDTTLYVTLAPCMMCLGAIINGRVKRLVYGTSNIKLDSLYNFLCQYKEKNIVSSLKIEKGVFSYICKNVILNFFKKKRR</sequence>
<dbReference type="Pfam" id="PF14437">
    <property type="entry name" value="MafB19-deam"/>
    <property type="match status" value="1"/>
</dbReference>
<evidence type="ECO:0000256" key="1">
    <source>
        <dbReference type="ARBA" id="ARBA00010669"/>
    </source>
</evidence>
<comment type="function">
    <text evidence="8">Catalyzes the deamination of adenosine to inosine at the wobble position 34 of tRNA(Arg2).</text>
</comment>
<evidence type="ECO:0000256" key="4">
    <source>
        <dbReference type="ARBA" id="ARBA00022723"/>
    </source>
</evidence>
<evidence type="ECO:0000313" key="10">
    <source>
        <dbReference type="EMBL" id="CAL4042861.1"/>
    </source>
</evidence>
<comment type="cofactor">
    <cofactor evidence="8">
        <name>Zn(2+)</name>
        <dbReference type="ChEBI" id="CHEBI:29105"/>
    </cofactor>
    <text evidence="8">Binds 1 zinc ion per subunit.</text>
</comment>